<keyword evidence="3" id="KW-0328">Glycosyltransferase</keyword>
<keyword evidence="11" id="KW-0464">Manganese</keyword>
<dbReference type="PANTHER" id="PTHR10462">
    <property type="entry name" value="GLYCOSYLTRANSFERASE-RELATED"/>
    <property type="match status" value="1"/>
</dbReference>
<reference evidence="13" key="3">
    <citation type="submission" date="2016-05" db="EMBL/GenBank/DDBJ databases">
        <title>WGS assembly of Xenopus tropicalis.</title>
        <authorList>
            <person name="Sessions A."/>
            <person name="Jenkins J."/>
            <person name="Mitros T."/>
            <person name="Lyons J.T."/>
            <person name="Dichmann D.S."/>
            <person name="Robert J."/>
            <person name="Harland R.M."/>
            <person name="Rokhsar D.S."/>
        </authorList>
    </citation>
    <scope>NUCLEOTIDE SEQUENCE</scope>
    <source>
        <strain evidence="13">Nigerian</strain>
    </source>
</reference>
<evidence type="ECO:0000256" key="10">
    <source>
        <dbReference type="PIRSR" id="PIRSR605076-2"/>
    </source>
</evidence>
<dbReference type="SUPFAM" id="SSF53448">
    <property type="entry name" value="Nucleotide-diphospho-sugar transferases"/>
    <property type="match status" value="1"/>
</dbReference>
<keyword evidence="8 12" id="KW-0472">Membrane</keyword>
<gene>
    <name evidence="13" type="ORF">XENTR_v90026020mg</name>
</gene>
<organism evidence="13">
    <name type="scientific">Xenopus tropicalis</name>
    <name type="common">Western clawed frog</name>
    <name type="synonym">Silurana tropicalis</name>
    <dbReference type="NCBI Taxonomy" id="8364"/>
    <lineage>
        <taxon>Eukaryota</taxon>
        <taxon>Metazoa</taxon>
        <taxon>Chordata</taxon>
        <taxon>Craniata</taxon>
        <taxon>Vertebrata</taxon>
        <taxon>Euteleostomi</taxon>
        <taxon>Amphibia</taxon>
        <taxon>Batrachia</taxon>
        <taxon>Anura</taxon>
        <taxon>Pipoidea</taxon>
        <taxon>Pipidae</taxon>
        <taxon>Xenopodinae</taxon>
        <taxon>Xenopus</taxon>
        <taxon>Silurana</taxon>
    </lineage>
</organism>
<sequence>MPDLERLRPIRCFFFGLCCVLVFVCSLSWNVMKNSPWHPRNIFICDTHPAENIVFPPVEEPDVRLERMLYPKPETLKPPRTDVLTITPWLAPIVWNGTFNSDILNAQFHKRGVRIGITTFAIKKYIRFLKDFLETGEKFFMVGHKVNYYIFTDRAQDIPNVTLSEGRNIHIINVTAYQRWQDVTMRRMQMIRDQTYTRFMNEVDYLVCVDVDMRFYGSVGVEILGDVFGTLHPGFFGASRAQFTYDRNPKSVACIPVDEGDFYYAGGYFGGIIEEVYKLTNYCHTAMMTDKAIGIEALWHDESYLNKYFLYYKPTKVLSPEYVWNNYYGSPRAVQIKRFIGIDKDYKEVRFRR</sequence>
<feature type="binding site" evidence="11">
    <location>
        <position position="210"/>
    </location>
    <ligand>
        <name>Mn(2+)</name>
        <dbReference type="ChEBI" id="CHEBI:29035"/>
    </ligand>
</feature>
<dbReference type="Pfam" id="PF03414">
    <property type="entry name" value="Glyco_transf_6"/>
    <property type="match status" value="1"/>
</dbReference>
<protein>
    <submittedName>
        <fullName evidence="13">Uncharacterized protein</fullName>
    </submittedName>
</protein>
<dbReference type="AlphaFoldDB" id="A0A1B8Y593"/>
<evidence type="ECO:0000256" key="6">
    <source>
        <dbReference type="ARBA" id="ARBA00022968"/>
    </source>
</evidence>
<accession>A0A1B8Y593</accession>
<dbReference type="InterPro" id="IPR005076">
    <property type="entry name" value="Glyco_trans_6"/>
</dbReference>
<evidence type="ECO:0000256" key="12">
    <source>
        <dbReference type="SAM" id="Phobius"/>
    </source>
</evidence>
<feature type="binding site" evidence="10">
    <location>
        <position position="125"/>
    </location>
    <ligand>
        <name>UDP-N-acetyl-alpha-D-galactosamine</name>
        <dbReference type="ChEBI" id="CHEBI:67138"/>
    </ligand>
</feature>
<keyword evidence="11" id="KW-0479">Metal-binding</keyword>
<feature type="binding site" evidence="10">
    <location>
        <begin position="120"/>
        <end position="122"/>
    </location>
    <ligand>
        <name>UDP-N-acetyl-alpha-D-galactosamine</name>
        <dbReference type="ChEBI" id="CHEBI:67138"/>
    </ligand>
</feature>
<dbReference type="GO" id="GO:0046872">
    <property type="term" value="F:metal ion binding"/>
    <property type="evidence" value="ECO:0007669"/>
    <property type="project" value="UniProtKB-KW"/>
</dbReference>
<dbReference type="GO" id="GO:0005975">
    <property type="term" value="P:carbohydrate metabolic process"/>
    <property type="evidence" value="ECO:0007669"/>
    <property type="project" value="InterPro"/>
</dbReference>
<dbReference type="EMBL" id="KV460434">
    <property type="protein sequence ID" value="OCA18130.1"/>
    <property type="molecule type" value="Genomic_DNA"/>
</dbReference>
<comment type="cofactor">
    <cofactor evidence="11">
        <name>Mn(2+)</name>
        <dbReference type="ChEBI" id="CHEBI:29035"/>
    </cofactor>
    <text evidence="11">Binds 1 Mn(2+) ion per subunit.</text>
</comment>
<evidence type="ECO:0000256" key="8">
    <source>
        <dbReference type="ARBA" id="ARBA00023136"/>
    </source>
</evidence>
<dbReference type="CDD" id="cd02515">
    <property type="entry name" value="Glyco_transf_6"/>
    <property type="match status" value="1"/>
</dbReference>
<feature type="binding site" evidence="10">
    <location>
        <begin position="210"/>
        <end position="212"/>
    </location>
    <ligand>
        <name>UDP-N-acetyl-alpha-D-galactosamine</name>
        <dbReference type="ChEBI" id="CHEBI:67138"/>
    </ligand>
</feature>
<dbReference type="GO" id="GO:0016020">
    <property type="term" value="C:membrane"/>
    <property type="evidence" value="ECO:0007669"/>
    <property type="project" value="UniProtKB-SubCell"/>
</dbReference>
<keyword evidence="4" id="KW-0808">Transferase</keyword>
<comment type="subcellular location">
    <subcellularLocation>
        <location evidence="1">Membrane</location>
        <topology evidence="1">Single-pass type II membrane protein</topology>
    </subcellularLocation>
</comment>
<dbReference type="PANTHER" id="PTHR10462:SF54">
    <property type="entry name" value="HISTO-BLOOD GROUP ABO SYSTEM TRANSFERASE"/>
    <property type="match status" value="1"/>
</dbReference>
<dbReference type="Gene3D" id="3.90.550.10">
    <property type="entry name" value="Spore Coat Polysaccharide Biosynthesis Protein SpsA, Chain A"/>
    <property type="match status" value="1"/>
</dbReference>
<proteinExistence type="inferred from homology"/>
<evidence type="ECO:0000256" key="4">
    <source>
        <dbReference type="ARBA" id="ARBA00022679"/>
    </source>
</evidence>
<comment type="similarity">
    <text evidence="2">Belongs to the glycosyltransferase 6 family.</text>
</comment>
<evidence type="ECO:0000256" key="11">
    <source>
        <dbReference type="PIRSR" id="PIRSR605076-3"/>
    </source>
</evidence>
<evidence type="ECO:0000256" key="7">
    <source>
        <dbReference type="ARBA" id="ARBA00022989"/>
    </source>
</evidence>
<keyword evidence="5 12" id="KW-0812">Transmembrane</keyword>
<reference evidence="13" key="1">
    <citation type="submission" date="2009-11" db="EMBL/GenBank/DDBJ databases">
        <authorList>
            <consortium name="US DOE Joint Genome Institute (JGI-PGF)"/>
            <person name="Ottilar R."/>
            <person name="Schmutz J."/>
            <person name="Salamov A."/>
            <person name="Cheng J.F."/>
            <person name="Lucas S."/>
            <person name="Pitluck S."/>
            <person name="Gundlach H."/>
            <person name="Guo Y."/>
            <person name="Haberer G."/>
            <person name="Nasrallah J."/>
            <person name="Mayer K.F.X."/>
            <person name="van de Peer Y."/>
            <person name="Weigel D."/>
            <person name="Grigoriev I.V."/>
        </authorList>
    </citation>
    <scope>NUCLEOTIDE SEQUENCE</scope>
    <source>
        <strain evidence="13">Nigerian</strain>
    </source>
</reference>
<evidence type="ECO:0000256" key="1">
    <source>
        <dbReference type="ARBA" id="ARBA00004606"/>
    </source>
</evidence>
<name>A0A1B8Y593_XENTR</name>
<evidence type="ECO:0000256" key="9">
    <source>
        <dbReference type="PIRSR" id="PIRSR605076-1"/>
    </source>
</evidence>
<feature type="binding site" evidence="10">
    <location>
        <position position="244"/>
    </location>
    <ligand>
        <name>an alpha-L-fucosyl-(1-&gt;2)-beta-D-galactosyl derivative</name>
        <dbReference type="ChEBI" id="CHEBI:140327"/>
    </ligand>
</feature>
<dbReference type="FunFam" id="3.90.550.10:FF:000022">
    <property type="entry name" value="Histo-blood group ABO system transferase"/>
    <property type="match status" value="1"/>
</dbReference>
<keyword evidence="6" id="KW-0735">Signal-anchor</keyword>
<feature type="binding site" evidence="10">
    <location>
        <position position="232"/>
    </location>
    <ligand>
        <name>an alpha-L-fucosyl-(1-&gt;2)-beta-D-galactosyl derivative</name>
        <dbReference type="ChEBI" id="CHEBI:140327"/>
    </ligand>
</feature>
<dbReference type="GO" id="GO:0016758">
    <property type="term" value="F:hexosyltransferase activity"/>
    <property type="evidence" value="ECO:0007669"/>
    <property type="project" value="InterPro"/>
</dbReference>
<evidence type="ECO:0000313" key="13">
    <source>
        <dbReference type="EMBL" id="OCA18130.1"/>
    </source>
</evidence>
<evidence type="ECO:0000256" key="2">
    <source>
        <dbReference type="ARBA" id="ARBA00010413"/>
    </source>
</evidence>
<feature type="transmembrane region" description="Helical" evidence="12">
    <location>
        <begin position="12"/>
        <end position="32"/>
    </location>
</feature>
<feature type="binding site" evidence="10">
    <location>
        <position position="302"/>
    </location>
    <ligand>
        <name>an alpha-L-fucosyl-(1-&gt;2)-beta-D-galactosyl derivative</name>
        <dbReference type="ChEBI" id="CHEBI:140327"/>
    </ligand>
</feature>
<keyword evidence="7 12" id="KW-1133">Transmembrane helix</keyword>
<dbReference type="InterPro" id="IPR029044">
    <property type="entry name" value="Nucleotide-diphossugar_trans"/>
</dbReference>
<evidence type="ECO:0000256" key="5">
    <source>
        <dbReference type="ARBA" id="ARBA00022692"/>
    </source>
</evidence>
<feature type="binding site" evidence="11">
    <location>
        <position position="212"/>
    </location>
    <ligand>
        <name>Mn(2+)</name>
        <dbReference type="ChEBI" id="CHEBI:29035"/>
    </ligand>
</feature>
<reference evidence="13" key="2">
    <citation type="journal article" date="2010" name="Science">
        <title>The genome of the Western clawed frog Xenopus tropicalis.</title>
        <authorList>
            <person name="Hellsten U."/>
            <person name="Harland R.M."/>
            <person name="Gilchrist M.J."/>
            <person name="Hendrix D."/>
            <person name="Jurka J."/>
            <person name="Kapitonov V."/>
            <person name="Ovcharenko I."/>
            <person name="Putnam N.H."/>
            <person name="Shu S."/>
            <person name="Taher L."/>
            <person name="Blitz I.L."/>
            <person name="Blumberg B."/>
            <person name="Dichmann D.S."/>
            <person name="Dubchak I."/>
            <person name="Amaya E."/>
            <person name="Detter J.C."/>
            <person name="Fletcher R."/>
            <person name="Gerhard D.S."/>
            <person name="Goodstein D."/>
            <person name="Graves T."/>
            <person name="Grigoriev I.V."/>
            <person name="Grimwood J."/>
            <person name="Kawashima T."/>
            <person name="Lindquist E."/>
            <person name="Lucas S.M."/>
            <person name="Mead P.E."/>
            <person name="Mitros T."/>
            <person name="Ogino H."/>
            <person name="Ohta Y."/>
            <person name="Poliakov A.V."/>
            <person name="Pollet N."/>
            <person name="Robert J."/>
            <person name="Salamov A."/>
            <person name="Sater A.K."/>
            <person name="Schmutz J."/>
            <person name="Terry A."/>
            <person name="Vize P.D."/>
            <person name="Warren W.C."/>
            <person name="Wells D."/>
            <person name="Wills A."/>
            <person name="Wilson R.K."/>
            <person name="Zimmerman L.B."/>
            <person name="Zorn A.M."/>
            <person name="Grainger R."/>
            <person name="Grammer T."/>
            <person name="Khokha M.K."/>
            <person name="Richardson P.M."/>
            <person name="Rokhsar D.S."/>
        </authorList>
    </citation>
    <scope>NUCLEOTIDE SEQUENCE [LARGE SCALE GENOMIC DNA]</scope>
    <source>
        <strain evidence="13">Nigerian</strain>
    </source>
</reference>
<evidence type="ECO:0000256" key="3">
    <source>
        <dbReference type="ARBA" id="ARBA00022676"/>
    </source>
</evidence>
<feature type="active site" description="Nucleophile" evidence="9">
    <location>
        <position position="302"/>
    </location>
</feature>